<dbReference type="GO" id="GO:0009507">
    <property type="term" value="C:chloroplast"/>
    <property type="evidence" value="ECO:0007669"/>
    <property type="project" value="TreeGrafter"/>
</dbReference>
<dbReference type="Pfam" id="PF00004">
    <property type="entry name" value="AAA"/>
    <property type="match status" value="1"/>
</dbReference>
<feature type="transmembrane region" description="Helical" evidence="13">
    <location>
        <begin position="1585"/>
        <end position="1603"/>
    </location>
</feature>
<dbReference type="FunFam" id="1.10.8.60:FF:000083">
    <property type="entry name" value="ATP-dependent zinc metalloprotease FtsH"/>
    <property type="match status" value="1"/>
</dbReference>
<keyword evidence="16" id="KW-1185">Reference proteome</keyword>
<dbReference type="STRING" id="3750.A0A498JJM8"/>
<gene>
    <name evidence="15" type="ORF">DVH24_008260</name>
</gene>
<feature type="compositionally biased region" description="Polar residues" evidence="12">
    <location>
        <begin position="1366"/>
        <end position="1377"/>
    </location>
</feature>
<feature type="coiled-coil region" evidence="11">
    <location>
        <begin position="1428"/>
        <end position="1455"/>
    </location>
</feature>
<protein>
    <recommendedName>
        <fullName evidence="14">SUN domain-containing protein</fullName>
    </recommendedName>
</protein>
<evidence type="ECO:0000256" key="13">
    <source>
        <dbReference type="SAM" id="Phobius"/>
    </source>
</evidence>
<dbReference type="GO" id="GO:0004176">
    <property type="term" value="F:ATP-dependent peptidase activity"/>
    <property type="evidence" value="ECO:0007669"/>
    <property type="project" value="InterPro"/>
</dbReference>
<evidence type="ECO:0000256" key="2">
    <source>
        <dbReference type="ARBA" id="ARBA00010550"/>
    </source>
</evidence>
<dbReference type="InterPro" id="IPR037219">
    <property type="entry name" value="Peptidase_M41-like"/>
</dbReference>
<dbReference type="CDD" id="cd19501">
    <property type="entry name" value="RecA-like_FtsH"/>
    <property type="match status" value="1"/>
</dbReference>
<dbReference type="InterPro" id="IPR032710">
    <property type="entry name" value="NTF2-like_dom_sf"/>
</dbReference>
<dbReference type="CDD" id="cd22117">
    <property type="entry name" value="F-box_FBXL4"/>
    <property type="match status" value="1"/>
</dbReference>
<keyword evidence="9 13" id="KW-1133">Transmembrane helix</keyword>
<dbReference type="Proteomes" id="UP000290289">
    <property type="component" value="Chromosome 6"/>
</dbReference>
<dbReference type="GO" id="GO:0006508">
    <property type="term" value="P:proteolysis"/>
    <property type="evidence" value="ECO:0007669"/>
    <property type="project" value="UniProtKB-KW"/>
</dbReference>
<dbReference type="GO" id="GO:0004222">
    <property type="term" value="F:metalloendopeptidase activity"/>
    <property type="evidence" value="ECO:0007669"/>
    <property type="project" value="InterPro"/>
</dbReference>
<evidence type="ECO:0000256" key="7">
    <source>
        <dbReference type="ARBA" id="ARBA00022840"/>
    </source>
</evidence>
<dbReference type="Gene3D" id="3.40.50.300">
    <property type="entry name" value="P-loop containing nucleotide triphosphate hydrolases"/>
    <property type="match status" value="1"/>
</dbReference>
<evidence type="ECO:0000256" key="8">
    <source>
        <dbReference type="ARBA" id="ARBA00022946"/>
    </source>
</evidence>
<feature type="region of interest" description="Disordered" evidence="12">
    <location>
        <begin position="1348"/>
        <end position="1385"/>
    </location>
</feature>
<feature type="domain" description="SUN" evidence="14">
    <location>
        <begin position="1167"/>
        <end position="1327"/>
    </location>
</feature>
<evidence type="ECO:0000256" key="5">
    <source>
        <dbReference type="ARBA" id="ARBA00022741"/>
    </source>
</evidence>
<dbReference type="Gene3D" id="1.20.58.760">
    <property type="entry name" value="Peptidase M41"/>
    <property type="match status" value="1"/>
</dbReference>
<dbReference type="Gene3D" id="1.20.1280.50">
    <property type="match status" value="1"/>
</dbReference>
<dbReference type="SUPFAM" id="SSF54427">
    <property type="entry name" value="NTF2-like"/>
    <property type="match status" value="1"/>
</dbReference>
<comment type="caution">
    <text evidence="15">The sequence shown here is derived from an EMBL/GenBank/DDBJ whole genome shotgun (WGS) entry which is preliminary data.</text>
</comment>
<keyword evidence="4 13" id="KW-0812">Transmembrane</keyword>
<dbReference type="Pfam" id="PF01434">
    <property type="entry name" value="Peptidase_M41"/>
    <property type="match status" value="1"/>
</dbReference>
<feature type="region of interest" description="Disordered" evidence="12">
    <location>
        <begin position="923"/>
        <end position="979"/>
    </location>
</feature>
<dbReference type="InterPro" id="IPR041569">
    <property type="entry name" value="AAA_lid_3"/>
</dbReference>
<dbReference type="InterPro" id="IPR036047">
    <property type="entry name" value="F-box-like_dom_sf"/>
</dbReference>
<dbReference type="SUPFAM" id="SSF49785">
    <property type="entry name" value="Galactose-binding domain-like"/>
    <property type="match status" value="1"/>
</dbReference>
<dbReference type="PROSITE" id="PS51469">
    <property type="entry name" value="SUN"/>
    <property type="match status" value="1"/>
</dbReference>
<dbReference type="GO" id="GO:0045037">
    <property type="term" value="P:protein import into chloroplast stroma"/>
    <property type="evidence" value="ECO:0007669"/>
    <property type="project" value="TreeGrafter"/>
</dbReference>
<keyword evidence="10 13" id="KW-0472">Membrane</keyword>
<keyword evidence="8" id="KW-0809">Transit peptide</keyword>
<comment type="similarity">
    <text evidence="2">In the N-terminal section; belongs to the AAA ATPase family.</text>
</comment>
<accession>A0A498JJM8</accession>
<dbReference type="GO" id="GO:0005524">
    <property type="term" value="F:ATP binding"/>
    <property type="evidence" value="ECO:0007669"/>
    <property type="project" value="UniProtKB-KW"/>
</dbReference>
<sequence length="1946" mass="217114">MASIDILNPPRICIPKPHTHFKSPAHSKRFCLVRKLQPQLPLRHRSLTLICQTSSGPSSRSGDNSKSPQDDFVARVLKENPSQIEPRYLVGDKFYTLKEKESLGKNSNVGFVELLAKQLNFSKLKNERIEGQSDGGVKDDAVYLKDILREYKGKLYVPEQIFGTELPEEEQFEKSLEELPRMSYEDFLKAMKSEKVKLLTSKEVAGNSYGVSDYIVDLKEIPGEKSLHRTKWAMRLDEGEAQALLEDYTGPRYVIEGHTTSWVGKVPQYPHPVASSISSRMMVELGMVTAVMAAAAVFIGGFLASAVFAVTSFVFASTVYVVWPIVKPFTRLFLGLALGILERVWDNLVDFFSDGGIFSKFSEFYTFGGLSASIEMLKPITIVLMTMVILVRFTLSRRPKNFRKWDLWQGIDFSRSKAEARVDGSTGVKFSDVAGIDEAVEELLELVRYLKNPELFDKMGIKPPHGVLLEGPPGCGKTLVAKAIAGEAGVPFYQMAGSEFVEVLVGVGSARIRDLFKRAKVNKPSVIFIDEIDALATRRQGIFKETSDHLYNAATQERETTLNQLLIELDGFDTGKGVIFLAATNRRDLLDPALLRPGRFDRKIQIRPPAAKGRLDILKIHASKVKMSPSVDLSSYAQNLPGWTGAKLAQLVQEAALVAVRKGHDSIFQTDLDDAVDRLTVGPKRVGIELGHLGQCRRATTEVGVAMTSHLLRQYENAEVERCDRISIIPRGQTLSQVVFHRLDDESYMFERRPQLLHRLQVLLGGRAAEEVIYGRDSSRASVDYLADASWLARKILTIWNLENPMVIHGEPPPWRKKLEFVGPRLDFEGSLYHDYDLIEPPVNFNLDDDVAKRAEELIHKMYDKTLSLLKKHHTALLKTVKVLLERKEISGEEIDFILNKYLPQTPLKLLLEEENPGSLKFVTQEQEQEQERESEKMKKPRNGSFYTKTQTRNFHTSIDGSNFQESNSGGESCKSKSKKCYNNKSKSFYELSLSLIFSLWCLVFLFYSKLGLGHGNGECDYGTEVQGRRGRGRPRKTLEETLRKDLESTHYPSVHNGKHGDHACSFVENGSGKQTNGLVLDFTSSQSCNDSGVSDNYAISKYSLPETDRLEKIVWSILGYGDLVCELHQAHDYNTNHSGQLLNGGTSHPSYLNIDEFRNITKQEKGQDMPSQLINITQGLESDGMEYNYASASKGAKVVAHNKEAKGACNILGKDHDKYLRNPCSVGGKFVIVELAEETLVNSVKIANFEHYSSNFKEFELSGSLSYPAEAWLPLGNFVAANVKHAQTFKLPEPKWVRYLKLDLLSHYGSEFYCTLSVLEVYGINAIERMLEDLIVAPAEPAANKLAEPNSTVQLSPREEVGSTDGRTSNEGQTGVRTAGVGTESVEDTQKVNVDVTKNPVTTSKIPEPVLKVRQQPNGRIPGDSVLKILMQKVRSLELNLAVLEEYIKELNRRQGGILPEVGKELLRISLLLDQSKTEIKDILQWKEIMEKSITDLESWKAAVSSQVNALAGENNMLRIDIEKVVKDQASLESKELAVLAVSLFFLCFAILKLVSMQILTFLRGASSSSSSPSQSQPENACRNNRALIFTFLTFFLALLAVRSLPGKPKSGSAASATSSSSGSGKACTCCTNHREEVVSGSDSGPVSAPHLNGGTDTDVTEKPTAAVAVLERHTGASMMEQLVPEIRTHALSYLDYPSLCRLSMTNSLMRRAANDDNAWKALYHKDFTLEQDSVTPVNGWKAYYAATRAIVNVNTEFFNFIRGRSLPEMSRLWLNADYVKCVHASGELFSGYNAVIQSWQLAFNWEQGVNFQIRDVRARVLTDMAWVTMKTYVEIDTGPFNVTNVYEFHNGRWYMVHHHGSVMDVEGEQQIVQGGCKSCGREEVEKGCNGEGRIQGGIATFPGFGWWPIKAYRPCPGFVESGGRYRRQGQSLDEVAFGRGGRGD</sequence>
<dbReference type="Pfam" id="PF07738">
    <property type="entry name" value="Sad1_UNC"/>
    <property type="match status" value="1"/>
</dbReference>
<dbReference type="Gene3D" id="2.60.120.260">
    <property type="entry name" value="Galactose-binding domain-like"/>
    <property type="match status" value="1"/>
</dbReference>
<evidence type="ECO:0000256" key="12">
    <source>
        <dbReference type="SAM" id="MobiDB-lite"/>
    </source>
</evidence>
<evidence type="ECO:0000256" key="1">
    <source>
        <dbReference type="ARBA" id="ARBA00010044"/>
    </source>
</evidence>
<dbReference type="PANTHER" id="PTHR23076">
    <property type="entry name" value="METALLOPROTEASE M41 FTSH"/>
    <property type="match status" value="1"/>
</dbReference>
<dbReference type="EMBL" id="RDQH01000332">
    <property type="protein sequence ID" value="RXH95760.1"/>
    <property type="molecule type" value="Genomic_DNA"/>
</dbReference>
<dbReference type="InterPro" id="IPR008979">
    <property type="entry name" value="Galactose-bd-like_sf"/>
</dbReference>
<dbReference type="SUPFAM" id="SSF81383">
    <property type="entry name" value="F-box domain"/>
    <property type="match status" value="1"/>
</dbReference>
<evidence type="ECO:0000313" key="16">
    <source>
        <dbReference type="Proteomes" id="UP000290289"/>
    </source>
</evidence>
<dbReference type="Pfam" id="PF13474">
    <property type="entry name" value="SnoaL_3"/>
    <property type="match status" value="1"/>
</dbReference>
<name>A0A498JJM8_MALDO</name>
<reference evidence="15 16" key="1">
    <citation type="submission" date="2018-10" db="EMBL/GenBank/DDBJ databases">
        <title>A high-quality apple genome assembly.</title>
        <authorList>
            <person name="Hu J."/>
        </authorList>
    </citation>
    <scope>NUCLEOTIDE SEQUENCE [LARGE SCALE GENOMIC DNA]</scope>
    <source>
        <strain evidence="16">cv. HFTH1</strain>
        <tissue evidence="15">Young leaf</tissue>
    </source>
</reference>
<feature type="transmembrane region" description="Helical" evidence="13">
    <location>
        <begin position="376"/>
        <end position="395"/>
    </location>
</feature>
<dbReference type="Gene3D" id="3.10.450.50">
    <property type="match status" value="1"/>
</dbReference>
<dbReference type="SMART" id="SM00382">
    <property type="entry name" value="AAA"/>
    <property type="match status" value="1"/>
</dbReference>
<feature type="transmembrane region" description="Helical" evidence="13">
    <location>
        <begin position="1538"/>
        <end position="1564"/>
    </location>
</feature>
<dbReference type="InterPro" id="IPR027417">
    <property type="entry name" value="P-loop_NTPase"/>
</dbReference>
<feature type="transmembrane region" description="Helical" evidence="13">
    <location>
        <begin position="290"/>
        <end position="323"/>
    </location>
</feature>
<evidence type="ECO:0000256" key="11">
    <source>
        <dbReference type="SAM" id="Coils"/>
    </source>
</evidence>
<dbReference type="FunFam" id="1.20.58.760:FF:000011">
    <property type="entry name" value="Probable inactive ATP-dependent zinc metalloprotease FTSHI 1, chloroplastic"/>
    <property type="match status" value="1"/>
</dbReference>
<evidence type="ECO:0000256" key="6">
    <source>
        <dbReference type="ARBA" id="ARBA00022801"/>
    </source>
</evidence>
<keyword evidence="3" id="KW-0645">Protease</keyword>
<evidence type="ECO:0000313" key="15">
    <source>
        <dbReference type="EMBL" id="RXH95760.1"/>
    </source>
</evidence>
<dbReference type="InterPro" id="IPR003959">
    <property type="entry name" value="ATPase_AAA_core"/>
</dbReference>
<comment type="similarity">
    <text evidence="1">In the C-terminal section; belongs to the peptidase M41 family.</text>
</comment>
<evidence type="ECO:0000256" key="3">
    <source>
        <dbReference type="ARBA" id="ARBA00022670"/>
    </source>
</evidence>
<dbReference type="InterPro" id="IPR037401">
    <property type="entry name" value="SnoaL-like"/>
</dbReference>
<organism evidence="15 16">
    <name type="scientific">Malus domestica</name>
    <name type="common">Apple</name>
    <name type="synonym">Pyrus malus</name>
    <dbReference type="NCBI Taxonomy" id="3750"/>
    <lineage>
        <taxon>Eukaryota</taxon>
        <taxon>Viridiplantae</taxon>
        <taxon>Streptophyta</taxon>
        <taxon>Embryophyta</taxon>
        <taxon>Tracheophyta</taxon>
        <taxon>Spermatophyta</taxon>
        <taxon>Magnoliopsida</taxon>
        <taxon>eudicotyledons</taxon>
        <taxon>Gunneridae</taxon>
        <taxon>Pentapetalae</taxon>
        <taxon>rosids</taxon>
        <taxon>fabids</taxon>
        <taxon>Rosales</taxon>
        <taxon>Rosaceae</taxon>
        <taxon>Amygdaloideae</taxon>
        <taxon>Maleae</taxon>
        <taxon>Malus</taxon>
    </lineage>
</organism>
<dbReference type="GO" id="GO:0016887">
    <property type="term" value="F:ATP hydrolysis activity"/>
    <property type="evidence" value="ECO:0007669"/>
    <property type="project" value="InterPro"/>
</dbReference>
<evidence type="ECO:0000256" key="9">
    <source>
        <dbReference type="ARBA" id="ARBA00022989"/>
    </source>
</evidence>
<dbReference type="InterPro" id="IPR003593">
    <property type="entry name" value="AAA+_ATPase"/>
</dbReference>
<feature type="region of interest" description="Disordered" evidence="12">
    <location>
        <begin position="1639"/>
        <end position="1661"/>
    </location>
</feature>
<evidence type="ECO:0000259" key="14">
    <source>
        <dbReference type="PROSITE" id="PS51469"/>
    </source>
</evidence>
<dbReference type="FunFam" id="3.40.50.300:FF:000352">
    <property type="entry name" value="ATP-dependent zinc metalloprotease FTSH 7, chloroplastic"/>
    <property type="match status" value="1"/>
</dbReference>
<dbReference type="Pfam" id="PF17862">
    <property type="entry name" value="AAA_lid_3"/>
    <property type="match status" value="1"/>
</dbReference>
<dbReference type="InterPro" id="IPR012919">
    <property type="entry name" value="SUN_dom"/>
</dbReference>
<dbReference type="InterPro" id="IPR000642">
    <property type="entry name" value="Peptidase_M41"/>
</dbReference>
<keyword evidence="7" id="KW-0067">ATP-binding</keyword>
<dbReference type="PANTHER" id="PTHR23076:SF111">
    <property type="entry name" value="INACTIVE ATP-DEPENDENT ZINC METALLOPROTEASE FTSHI 1, CHLOROPLASTIC-RELATED"/>
    <property type="match status" value="1"/>
</dbReference>
<proteinExistence type="inferred from homology"/>
<evidence type="ECO:0000256" key="4">
    <source>
        <dbReference type="ARBA" id="ARBA00022692"/>
    </source>
</evidence>
<dbReference type="SUPFAM" id="SSF52540">
    <property type="entry name" value="P-loop containing nucleoside triphosphate hydrolases"/>
    <property type="match status" value="1"/>
</dbReference>
<keyword evidence="11" id="KW-0175">Coiled coil</keyword>
<evidence type="ECO:0000256" key="10">
    <source>
        <dbReference type="ARBA" id="ARBA00023136"/>
    </source>
</evidence>
<dbReference type="SUPFAM" id="SSF140990">
    <property type="entry name" value="FtsH protease domain-like"/>
    <property type="match status" value="1"/>
</dbReference>
<keyword evidence="5" id="KW-0547">Nucleotide-binding</keyword>
<dbReference type="Gene3D" id="1.10.8.60">
    <property type="match status" value="1"/>
</dbReference>
<keyword evidence="6" id="KW-0378">Hydrolase</keyword>
<feature type="compositionally biased region" description="Polar residues" evidence="12">
    <location>
        <begin position="945"/>
        <end position="965"/>
    </location>
</feature>
<feature type="transmembrane region" description="Helical" evidence="13">
    <location>
        <begin position="989"/>
        <end position="1008"/>
    </location>
</feature>